<dbReference type="AlphaFoldDB" id="A0A0S1MJS7"/>
<organism evidence="1">
    <name type="scientific">Phakopsora pachyrhizi</name>
    <name type="common">Asian soybean rust disease fungus</name>
    <dbReference type="NCBI Taxonomy" id="170000"/>
    <lineage>
        <taxon>Eukaryota</taxon>
        <taxon>Fungi</taxon>
        <taxon>Dikarya</taxon>
        <taxon>Basidiomycota</taxon>
        <taxon>Pucciniomycotina</taxon>
        <taxon>Pucciniomycetes</taxon>
        <taxon>Pucciniales</taxon>
        <taxon>Phakopsoraceae</taxon>
        <taxon>Phakopsora</taxon>
    </lineage>
</organism>
<protein>
    <submittedName>
        <fullName evidence="1">Uncharacterized protein</fullName>
    </submittedName>
</protein>
<reference evidence="1" key="1">
    <citation type="submission" date="2015-07" db="EMBL/GenBank/DDBJ databases">
        <title>Elucidating the P. pachyrhizi secretome and potential effectors.</title>
        <authorList>
            <person name="de Carvalho M.C.C.G."/>
            <person name="Nascimento L.C."/>
            <person name="Darben L.M."/>
            <person name="Polizel-Podanosqui A.M."/>
            <person name="Lopes-Caitar V.S."/>
            <person name="Rocha C.S."/>
            <person name="Qi M."/>
            <person name="Carazolle M."/>
            <person name="Kuwahara M.K."/>
            <person name="Pereira G.A.G."/>
            <person name="Abdelnoor R.V."/>
            <person name="Whitham S.A."/>
            <person name="Marcelino-Guimaraes F.C."/>
        </authorList>
    </citation>
    <scope>NUCLEOTIDE SEQUENCE</scope>
</reference>
<name>A0A0S1MJS7_PHAPC</name>
<evidence type="ECO:0000313" key="1">
    <source>
        <dbReference type="EMBL" id="ALL41155.1"/>
    </source>
</evidence>
<proteinExistence type="evidence at transcript level"/>
<dbReference type="EMBL" id="KT247065">
    <property type="protein sequence ID" value="ALL41155.1"/>
    <property type="molecule type" value="mRNA"/>
</dbReference>
<accession>A0A0S1MJS7</accession>
<sequence length="34" mass="3844">MQVFSTFFASVFFFTEITSASDAFKLDALIFTTI</sequence>